<organism evidence="1 2">
    <name type="scientific">Parastrongyloides trichosuri</name>
    <name type="common">Possum-specific nematode worm</name>
    <dbReference type="NCBI Taxonomy" id="131310"/>
    <lineage>
        <taxon>Eukaryota</taxon>
        <taxon>Metazoa</taxon>
        <taxon>Ecdysozoa</taxon>
        <taxon>Nematoda</taxon>
        <taxon>Chromadorea</taxon>
        <taxon>Rhabditida</taxon>
        <taxon>Tylenchina</taxon>
        <taxon>Panagrolaimomorpha</taxon>
        <taxon>Strongyloidoidea</taxon>
        <taxon>Strongyloididae</taxon>
        <taxon>Parastrongyloides</taxon>
    </lineage>
</organism>
<dbReference type="WBParaSite" id="PTRK_0001044000.1">
    <property type="protein sequence ID" value="PTRK_0001044000.1"/>
    <property type="gene ID" value="PTRK_0001044000"/>
</dbReference>
<proteinExistence type="predicted"/>
<sequence>MKVTIQEVVFLFLLKKDVCFNSLKYFNLFLSASDSPKLIGVVKAITNRQNPTMSSELIEMIDKEAQSAAVYLKTLNNLRQSVILSNNNNQLENKSNKEKQKRMMMSDDDYLTDDYGFPITKSWSEYSGGTTRFKRRALLPSKYYDIDLDFDYSW</sequence>
<dbReference type="AlphaFoldDB" id="A0A0N4ZPI0"/>
<dbReference type="Proteomes" id="UP000038045">
    <property type="component" value="Unplaced"/>
</dbReference>
<accession>A0A0N4ZPI0</accession>
<protein>
    <submittedName>
        <fullName evidence="2">Uncharacterized protein</fullName>
    </submittedName>
</protein>
<evidence type="ECO:0000313" key="1">
    <source>
        <dbReference type="Proteomes" id="UP000038045"/>
    </source>
</evidence>
<reference evidence="2" key="1">
    <citation type="submission" date="2017-02" db="UniProtKB">
        <authorList>
            <consortium name="WormBaseParasite"/>
        </authorList>
    </citation>
    <scope>IDENTIFICATION</scope>
</reference>
<name>A0A0N4ZPI0_PARTI</name>
<evidence type="ECO:0000313" key="2">
    <source>
        <dbReference type="WBParaSite" id="PTRK_0001044000.1"/>
    </source>
</evidence>
<keyword evidence="1" id="KW-1185">Reference proteome</keyword>